<reference evidence="1 2" key="1">
    <citation type="submission" date="2019-04" db="EMBL/GenBank/DDBJ databases">
        <title>Comparative genomics and transcriptomics to analyze fruiting body development in filamentous ascomycetes.</title>
        <authorList>
            <consortium name="DOE Joint Genome Institute"/>
            <person name="Lutkenhaus R."/>
            <person name="Traeger S."/>
            <person name="Breuer J."/>
            <person name="Kuo A."/>
            <person name="Lipzen A."/>
            <person name="Pangilinan J."/>
            <person name="Dilworth D."/>
            <person name="Sandor L."/>
            <person name="Poggeler S."/>
            <person name="Barry K."/>
            <person name="Grigoriev I.V."/>
            <person name="Nowrousian M."/>
        </authorList>
    </citation>
    <scope>NUCLEOTIDE SEQUENCE [LARGE SCALE GENOMIC DNA]</scope>
    <source>
        <strain evidence="1 2">CBS 389.68</strain>
    </source>
</reference>
<evidence type="ECO:0000313" key="2">
    <source>
        <dbReference type="Proteomes" id="UP000298138"/>
    </source>
</evidence>
<organism evidence="1 2">
    <name type="scientific">Ascodesmis nigricans</name>
    <dbReference type="NCBI Taxonomy" id="341454"/>
    <lineage>
        <taxon>Eukaryota</taxon>
        <taxon>Fungi</taxon>
        <taxon>Dikarya</taxon>
        <taxon>Ascomycota</taxon>
        <taxon>Pezizomycotina</taxon>
        <taxon>Pezizomycetes</taxon>
        <taxon>Pezizales</taxon>
        <taxon>Ascodesmidaceae</taxon>
        <taxon>Ascodesmis</taxon>
    </lineage>
</organism>
<dbReference type="EMBL" id="ML220132">
    <property type="protein sequence ID" value="TGZ79400.1"/>
    <property type="molecule type" value="Genomic_DNA"/>
</dbReference>
<accession>A0A4S2MQB4</accession>
<dbReference type="InParanoid" id="A0A4S2MQB4"/>
<gene>
    <name evidence="1" type="ORF">EX30DRAFT_112971</name>
</gene>
<sequence>MSCPAILHQPRPYIYARPRRLAITCCQCSHISTHKTTPFSLQPPTTKTVCPSCEHTHCYHSRLAQRCTTRLMHRVWRCWACEGVTRLVSTVCRRCGMERDEMSVLMAGVGESCSAVFERNGFGCQG</sequence>
<keyword evidence="2" id="KW-1185">Reference proteome</keyword>
<protein>
    <submittedName>
        <fullName evidence="1">Uncharacterized protein</fullName>
    </submittedName>
</protein>
<dbReference type="AlphaFoldDB" id="A0A4S2MQB4"/>
<proteinExistence type="predicted"/>
<evidence type="ECO:0000313" key="1">
    <source>
        <dbReference type="EMBL" id="TGZ79400.1"/>
    </source>
</evidence>
<dbReference type="Proteomes" id="UP000298138">
    <property type="component" value="Unassembled WGS sequence"/>
</dbReference>
<name>A0A4S2MQB4_9PEZI</name>